<dbReference type="PANTHER" id="PTHR11638:SF18">
    <property type="entry name" value="HEAT SHOCK PROTEIN 104"/>
    <property type="match status" value="1"/>
</dbReference>
<dbReference type="PROSITE" id="PS00870">
    <property type="entry name" value="CLPAB_1"/>
    <property type="match status" value="1"/>
</dbReference>
<evidence type="ECO:0000256" key="4">
    <source>
        <dbReference type="ARBA" id="ARBA00022840"/>
    </source>
</evidence>
<dbReference type="InterPro" id="IPR028299">
    <property type="entry name" value="ClpA/B_CS2"/>
</dbReference>
<dbReference type="SMART" id="SM00382">
    <property type="entry name" value="AAA"/>
    <property type="match status" value="2"/>
</dbReference>
<evidence type="ECO:0000259" key="10">
    <source>
        <dbReference type="PROSITE" id="PS51903"/>
    </source>
</evidence>
<dbReference type="CDD" id="cd00009">
    <property type="entry name" value="AAA"/>
    <property type="match status" value="1"/>
</dbReference>
<comment type="similarity">
    <text evidence="1 7">Belongs to the ClpA/ClpB family.</text>
</comment>
<feature type="coiled-coil region" evidence="8">
    <location>
        <begin position="430"/>
        <end position="544"/>
    </location>
</feature>
<dbReference type="SUPFAM" id="SSF52540">
    <property type="entry name" value="P-loop containing nucleoside triphosphate hydrolases"/>
    <property type="match status" value="2"/>
</dbReference>
<evidence type="ECO:0000313" key="12">
    <source>
        <dbReference type="Proteomes" id="UP000573603"/>
    </source>
</evidence>
<keyword evidence="4 7" id="KW-0067">ATP-binding</keyword>
<dbReference type="Pfam" id="PF00004">
    <property type="entry name" value="AAA"/>
    <property type="match status" value="1"/>
</dbReference>
<evidence type="ECO:0000256" key="2">
    <source>
        <dbReference type="ARBA" id="ARBA00022737"/>
    </source>
</evidence>
<dbReference type="PANTHER" id="PTHR11638">
    <property type="entry name" value="ATP-DEPENDENT CLP PROTEASE"/>
    <property type="match status" value="1"/>
</dbReference>
<dbReference type="InterPro" id="IPR003593">
    <property type="entry name" value="AAA+_ATPase"/>
</dbReference>
<dbReference type="EMBL" id="JABEVY010000340">
    <property type="protein sequence ID" value="KAF5235947.1"/>
    <property type="molecule type" value="Genomic_DNA"/>
</dbReference>
<evidence type="ECO:0000256" key="3">
    <source>
        <dbReference type="ARBA" id="ARBA00022741"/>
    </source>
</evidence>
<dbReference type="PROSITE" id="PS51903">
    <property type="entry name" value="CLP_R"/>
    <property type="match status" value="1"/>
</dbReference>
<dbReference type="SMART" id="SM01086">
    <property type="entry name" value="ClpB_D2-small"/>
    <property type="match status" value="1"/>
</dbReference>
<dbReference type="InterPro" id="IPR004176">
    <property type="entry name" value="Clp_R_N"/>
</dbReference>
<reference evidence="11 12" key="1">
    <citation type="journal article" date="2020" name="BMC Genomics">
        <title>Correction to: Identification and distribution of gene clusters required for synthesis of sphingolipid metabolism inhibitors in diverse species of the filamentous fungus Fusarium.</title>
        <authorList>
            <person name="Kim H.S."/>
            <person name="Lohmar J.M."/>
            <person name="Busman M."/>
            <person name="Brown D.W."/>
            <person name="Naumann T.A."/>
            <person name="Divon H.H."/>
            <person name="Lysoe E."/>
            <person name="Uhlig S."/>
            <person name="Proctor R.H."/>
        </authorList>
    </citation>
    <scope>NUCLEOTIDE SEQUENCE [LARGE SCALE GENOMIC DNA]</scope>
    <source>
        <strain evidence="11 12">NRRL 25214</strain>
    </source>
</reference>
<organism evidence="11 12">
    <name type="scientific">Fusarium anthophilum</name>
    <dbReference type="NCBI Taxonomy" id="48485"/>
    <lineage>
        <taxon>Eukaryota</taxon>
        <taxon>Fungi</taxon>
        <taxon>Dikarya</taxon>
        <taxon>Ascomycota</taxon>
        <taxon>Pezizomycotina</taxon>
        <taxon>Sordariomycetes</taxon>
        <taxon>Hypocreomycetidae</taxon>
        <taxon>Hypocreales</taxon>
        <taxon>Nectriaceae</taxon>
        <taxon>Fusarium</taxon>
        <taxon>Fusarium fujikuroi species complex</taxon>
    </lineage>
</organism>
<dbReference type="GO" id="GO:0051087">
    <property type="term" value="F:protein-folding chaperone binding"/>
    <property type="evidence" value="ECO:0007669"/>
    <property type="project" value="TreeGrafter"/>
</dbReference>
<keyword evidence="5 7" id="KW-0143">Chaperone</keyword>
<dbReference type="SUPFAM" id="SSF81923">
    <property type="entry name" value="Double Clp-N motif"/>
    <property type="match status" value="1"/>
</dbReference>
<feature type="domain" description="Clp R" evidence="10">
    <location>
        <begin position="1"/>
        <end position="161"/>
    </location>
</feature>
<dbReference type="InterPro" id="IPR003959">
    <property type="entry name" value="ATPase_AAA_core"/>
</dbReference>
<evidence type="ECO:0000313" key="11">
    <source>
        <dbReference type="EMBL" id="KAF5235947.1"/>
    </source>
</evidence>
<gene>
    <name evidence="11" type="ORF">FANTH_11455</name>
</gene>
<evidence type="ECO:0000256" key="1">
    <source>
        <dbReference type="ARBA" id="ARBA00008675"/>
    </source>
</evidence>
<keyword evidence="3 7" id="KW-0547">Nucleotide-binding</keyword>
<accession>A0A8H4YWU6</accession>
<dbReference type="PRINTS" id="PR00300">
    <property type="entry name" value="CLPPROTEASEA"/>
</dbReference>
<dbReference type="Proteomes" id="UP000573603">
    <property type="component" value="Unassembled WGS sequence"/>
</dbReference>
<dbReference type="FunFam" id="3.40.50.300:FF:000120">
    <property type="entry name" value="ATP-dependent chaperone ClpB"/>
    <property type="match status" value="1"/>
</dbReference>
<evidence type="ECO:0000256" key="9">
    <source>
        <dbReference type="SAM" id="MobiDB-lite"/>
    </source>
</evidence>
<dbReference type="FunFam" id="3.40.50.300:FF:000010">
    <property type="entry name" value="Chaperone clpB 1, putative"/>
    <property type="match status" value="1"/>
</dbReference>
<evidence type="ECO:0000256" key="5">
    <source>
        <dbReference type="ARBA" id="ARBA00023186"/>
    </source>
</evidence>
<dbReference type="GO" id="GO:0005524">
    <property type="term" value="F:ATP binding"/>
    <property type="evidence" value="ECO:0007669"/>
    <property type="project" value="UniProtKB-KW"/>
</dbReference>
<evidence type="ECO:0000256" key="6">
    <source>
        <dbReference type="PROSITE-ProRule" id="PRU01251"/>
    </source>
</evidence>
<dbReference type="GO" id="GO:0051082">
    <property type="term" value="F:unfolded protein binding"/>
    <property type="evidence" value="ECO:0007669"/>
    <property type="project" value="TreeGrafter"/>
</dbReference>
<keyword evidence="2 6" id="KW-0677">Repeat</keyword>
<dbReference type="InterPro" id="IPR001270">
    <property type="entry name" value="ClpA/B"/>
</dbReference>
<dbReference type="Pfam" id="PF02861">
    <property type="entry name" value="Clp_N"/>
    <property type="match status" value="1"/>
</dbReference>
<dbReference type="FunFam" id="3.40.50.300:FF:000025">
    <property type="entry name" value="ATP-dependent Clp protease subunit"/>
    <property type="match status" value="1"/>
</dbReference>
<comment type="caution">
    <text evidence="11">The sequence shown here is derived from an EMBL/GenBank/DDBJ whole genome shotgun (WGS) entry which is preliminary data.</text>
</comment>
<dbReference type="GO" id="GO:0016887">
    <property type="term" value="F:ATP hydrolysis activity"/>
    <property type="evidence" value="ECO:0007669"/>
    <property type="project" value="InterPro"/>
</dbReference>
<name>A0A8H4YWU6_9HYPO</name>
<feature type="region of interest" description="Disordered" evidence="9">
    <location>
        <begin position="38"/>
        <end position="58"/>
    </location>
</feature>
<dbReference type="Pfam" id="PF10431">
    <property type="entry name" value="ClpB_D2-small"/>
    <property type="match status" value="1"/>
</dbReference>
<dbReference type="Gene3D" id="1.10.1780.10">
    <property type="entry name" value="Clp, N-terminal domain"/>
    <property type="match status" value="1"/>
</dbReference>
<dbReference type="InterPro" id="IPR019489">
    <property type="entry name" value="Clp_ATPase_C"/>
</dbReference>
<dbReference type="Pfam" id="PF17871">
    <property type="entry name" value="AAA_lid_9"/>
    <property type="match status" value="1"/>
</dbReference>
<sequence>MNSRMDFTDRAQKAVEDAMALAEQYGHSQLAPVHLAVSLLDPPPDPSKDQQNGPPPTSTLFRQVVERAHGDPQLFDRALKKTLVRLPSQDPPPEHVSLAPQFHNVLRKAMELQKVQKDTYIGVDHLITALSEDSTIQGPLREANIPKPKLVQEAVQAIRGTKRVDSKTADTEEENENLAKFTIDMTEMAREKKIDPVIGREEEIRRVVRILSRRTKNNPVLIGEPGVGKTTVIEGLAQRIVNRDVPDNLKSCKLLSLDVGALVAGSKYRGEFEERMKGVLKEITESKDVIILFVDEIHLLMGAGSSGEGGMDAANLLKPMLARGQLHCIGATTLAEYRKYVEKDAAFERRFQQVIVKEPSIPETVSILRGLKERYDRHHRVTILDSALVAAANLAARYLTSRRLPDSAIDLVDEAAAAVRVARESQPEIIDSLERKLRQLMIEIAALEKEKDEASQTRLAQAKKDAKNVEEELQPLREKYQSEIKRSEEIHQAKVKLDDLEKRLEDAMNNSEHAKAADLKYGAIPEQEAVIKELEARKAAADAALNATATTDSGGAMVTDIVTADNINEIVARWTGIPVTRLRTSEKEKLIHMEKVLGKVVVGQKEAVQSVANAIRLQRSGLSNPNQPPSFLFCGPSGTGKTLLTKALAEFLFDDAKAMIRFDMSEYQERHALSRMIGAPPGYVGHDAGGQLTEALRRKPFSILLFDEVEKAAKEVLTVLLQLMDDGRITDGQGRVVDAKNCIVVMTSNLGAEYLVRPGVKEGRVDPGTRELVMTALRNYFLPEFLNRINSVVIFNRLTRREIRKIVDIRLGEIQKRLEDNGRKVHIDVSEEAKDYLGNSGYSPAYGARPLSRLIEKEVLNRLAILILRNNIRDGEYARVELIDGKIVVLSNHPDSELGEDEDMVDEDDAVDEMLDDMDQDIYD</sequence>
<keyword evidence="8" id="KW-0175">Coiled coil</keyword>
<protein>
    <recommendedName>
        <fullName evidence="10">Clp R domain-containing protein</fullName>
    </recommendedName>
</protein>
<dbReference type="PROSITE" id="PS00871">
    <property type="entry name" value="CLPAB_2"/>
    <property type="match status" value="1"/>
</dbReference>
<dbReference type="InterPro" id="IPR018368">
    <property type="entry name" value="ClpA/B_CS1"/>
</dbReference>
<keyword evidence="12" id="KW-1185">Reference proteome</keyword>
<dbReference type="AlphaFoldDB" id="A0A8H4YWU6"/>
<evidence type="ECO:0000256" key="7">
    <source>
        <dbReference type="RuleBase" id="RU004432"/>
    </source>
</evidence>
<evidence type="ECO:0000256" key="8">
    <source>
        <dbReference type="SAM" id="Coils"/>
    </source>
</evidence>
<dbReference type="GO" id="GO:0070370">
    <property type="term" value="P:cellular heat acclimation"/>
    <property type="evidence" value="ECO:0007669"/>
    <property type="project" value="TreeGrafter"/>
</dbReference>
<dbReference type="InterPro" id="IPR027417">
    <property type="entry name" value="P-loop_NTPase"/>
</dbReference>
<dbReference type="InterPro" id="IPR050130">
    <property type="entry name" value="ClpA_ClpB"/>
</dbReference>
<dbReference type="Pfam" id="PF07724">
    <property type="entry name" value="AAA_2"/>
    <property type="match status" value="1"/>
</dbReference>
<dbReference type="InterPro" id="IPR041546">
    <property type="entry name" value="ClpA/ClpB_AAA_lid"/>
</dbReference>
<proteinExistence type="inferred from homology"/>
<dbReference type="GO" id="GO:0005829">
    <property type="term" value="C:cytosol"/>
    <property type="evidence" value="ECO:0007669"/>
    <property type="project" value="TreeGrafter"/>
</dbReference>
<dbReference type="Gene3D" id="3.40.50.300">
    <property type="entry name" value="P-loop containing nucleotide triphosphate hydrolases"/>
    <property type="match status" value="3"/>
</dbReference>
<dbReference type="GO" id="GO:0043335">
    <property type="term" value="P:protein unfolding"/>
    <property type="evidence" value="ECO:0007669"/>
    <property type="project" value="TreeGrafter"/>
</dbReference>
<dbReference type="Gene3D" id="1.10.8.60">
    <property type="match status" value="1"/>
</dbReference>
<dbReference type="CDD" id="cd19499">
    <property type="entry name" value="RecA-like_ClpB_Hsp104-like"/>
    <property type="match status" value="1"/>
</dbReference>
<dbReference type="InterPro" id="IPR036628">
    <property type="entry name" value="Clp_N_dom_sf"/>
</dbReference>
<dbReference type="GO" id="GO:0042026">
    <property type="term" value="P:protein refolding"/>
    <property type="evidence" value="ECO:0007669"/>
    <property type="project" value="TreeGrafter"/>
</dbReference>